<dbReference type="InterPro" id="IPR035901">
    <property type="entry name" value="GIY-YIG_endonuc_sf"/>
</dbReference>
<dbReference type="Gene3D" id="1.10.150.20">
    <property type="entry name" value="5' to 3' exonuclease, C-terminal subdomain"/>
    <property type="match status" value="1"/>
</dbReference>
<dbReference type="SMART" id="SM00465">
    <property type="entry name" value="GIYc"/>
    <property type="match status" value="1"/>
</dbReference>
<dbReference type="InterPro" id="IPR047296">
    <property type="entry name" value="GIY-YIG_UvrC_Cho"/>
</dbReference>
<dbReference type="CDD" id="cd10434">
    <property type="entry name" value="GIY-YIG_UvrC_Cho"/>
    <property type="match status" value="1"/>
</dbReference>
<dbReference type="PROSITE" id="PS50165">
    <property type="entry name" value="UVRC"/>
    <property type="match status" value="1"/>
</dbReference>
<dbReference type="SMART" id="SM00278">
    <property type="entry name" value="HhH1"/>
    <property type="match status" value="2"/>
</dbReference>
<keyword evidence="5 7" id="KW-0234">DNA repair</keyword>
<evidence type="ECO:0000259" key="10">
    <source>
        <dbReference type="PROSITE" id="PS50164"/>
    </source>
</evidence>
<comment type="subunit">
    <text evidence="7">Interacts with UvrB in an incision complex.</text>
</comment>
<dbReference type="InterPro" id="IPR038476">
    <property type="entry name" value="UvrC_RNase_H_dom_sf"/>
</dbReference>
<evidence type="ECO:0000313" key="13">
    <source>
        <dbReference type="Proteomes" id="UP001265550"/>
    </source>
</evidence>
<comment type="function">
    <text evidence="7">The UvrABC repair system catalyzes the recognition and processing of DNA lesions. UvrC both incises the 5' and 3' sides of the lesion. The N-terminal half is responsible for the 3' incision and the C-terminal half is responsible for the 5' incision.</text>
</comment>
<dbReference type="Gene3D" id="3.40.1440.10">
    <property type="entry name" value="GIY-YIG endonuclease"/>
    <property type="match status" value="1"/>
</dbReference>
<name>A0ABU1V9H7_9BURK</name>
<dbReference type="InterPro" id="IPR036876">
    <property type="entry name" value="UVR_dom_sf"/>
</dbReference>
<feature type="domain" description="UVR" evidence="9">
    <location>
        <begin position="220"/>
        <end position="255"/>
    </location>
</feature>
<evidence type="ECO:0000256" key="4">
    <source>
        <dbReference type="ARBA" id="ARBA00022881"/>
    </source>
</evidence>
<feature type="domain" description="GIY-YIG" evidence="10">
    <location>
        <begin position="18"/>
        <end position="96"/>
    </location>
</feature>
<dbReference type="InterPro" id="IPR004791">
    <property type="entry name" value="UvrC"/>
</dbReference>
<dbReference type="Proteomes" id="UP001265550">
    <property type="component" value="Unassembled WGS sequence"/>
</dbReference>
<evidence type="ECO:0000256" key="6">
    <source>
        <dbReference type="ARBA" id="ARBA00023236"/>
    </source>
</evidence>
<reference evidence="12 13" key="1">
    <citation type="submission" date="2023-07" db="EMBL/GenBank/DDBJ databases">
        <title>Sorghum-associated microbial communities from plants grown in Nebraska, USA.</title>
        <authorList>
            <person name="Schachtman D."/>
        </authorList>
    </citation>
    <scope>NUCLEOTIDE SEQUENCE [LARGE SCALE GENOMIC DNA]</scope>
    <source>
        <strain evidence="12 13">BE240</strain>
    </source>
</reference>
<dbReference type="PROSITE" id="PS50164">
    <property type="entry name" value="GIY_YIG"/>
    <property type="match status" value="1"/>
</dbReference>
<accession>A0ABU1V9H7</accession>
<keyword evidence="2 7" id="KW-0227">DNA damage</keyword>
<comment type="subcellular location">
    <subcellularLocation>
        <location evidence="7">Cytoplasm</location>
    </subcellularLocation>
</comment>
<dbReference type="Gene3D" id="4.10.860.10">
    <property type="entry name" value="UVR domain"/>
    <property type="match status" value="1"/>
</dbReference>
<keyword evidence="6 7" id="KW-0742">SOS response</keyword>
<dbReference type="InterPro" id="IPR001162">
    <property type="entry name" value="UvrC_RNase_H_dom"/>
</dbReference>
<dbReference type="SUPFAM" id="SSF82771">
    <property type="entry name" value="GIY-YIG endonuclease"/>
    <property type="match status" value="1"/>
</dbReference>
<comment type="similarity">
    <text evidence="7">Belongs to the UvrC family.</text>
</comment>
<dbReference type="Gene3D" id="3.30.420.340">
    <property type="entry name" value="UvrC, RNAse H endonuclease domain"/>
    <property type="match status" value="1"/>
</dbReference>
<keyword evidence="4 7" id="KW-0267">Excision nuclease</keyword>
<dbReference type="HAMAP" id="MF_00203">
    <property type="entry name" value="UvrC"/>
    <property type="match status" value="1"/>
</dbReference>
<protein>
    <recommendedName>
        <fullName evidence="7">UvrABC system protein C</fullName>
        <shortName evidence="7">Protein UvrC</shortName>
    </recommendedName>
    <alternativeName>
        <fullName evidence="7">Excinuclease ABC subunit C</fullName>
    </alternativeName>
</protein>
<keyword evidence="3 7" id="KW-0228">DNA excision</keyword>
<dbReference type="Pfam" id="PF02151">
    <property type="entry name" value="UVR"/>
    <property type="match status" value="1"/>
</dbReference>
<dbReference type="InterPro" id="IPR050066">
    <property type="entry name" value="UvrABC_protein_C"/>
</dbReference>
<dbReference type="SUPFAM" id="SSF47781">
    <property type="entry name" value="RuvA domain 2-like"/>
    <property type="match status" value="1"/>
</dbReference>
<sequence length="681" mass="75125">MSDTHPEQLLSEVAALPGLPGVYRYFDAQGQLLYVGKARNLKKRVSSYFQKSHDGTRIGHMVGKIVRMETTVVRSEAEALLLENNLIKTLNPKFNILFRDDKSYPYLKITGTRELFKPSAKPLSPSSAFPRMAYYRGVVDRRHSYYGPYPSAWAVKESITLLQKVFRLRTCEDTVFANRTRPCLLYQIKRCSGPCVDLIDHEVYAQDVRDAERFLRGETQAVLDTLEQRMLAHAEKLEFEQAAVIRNQMSALSRVLHQQAMDTVSDKDVDVLAVKVHGGRACVNLAMVRGGRHLGDRPYFPAHVDDATAIDHALADEGGETPVPGDPAERVAVQVLEAFIAQHYLGVAMPHTLVTSHPVGKPLLDALSEQTGAKVNAVHNPREHRRIWLEMAQKNADIALARLLAEEGSQQARTRALADALNLPDDQLDALRIECFDISHTAGESTQASCVVFEGHKMQNSQYRRYKIDGITPGDDYAAMRQVLLRRYGRIAEALRAEEGTADPLPAETVDASDAPEESAATEPTVESVAGPRMPDLVLVDGGKGQVSMAREVFEQLGLDLSLIVGVEKGEGRKVGLEELVFADGREKVYLGHDSAALMLVAQIRDEAHRFAITGMRAQRAKVRTGGSRLEDIPGVGPKKRARLLQRFGGVRGVASASVDDLCTVEGISAELADAIYRALH</sequence>
<dbReference type="Pfam" id="PF14520">
    <property type="entry name" value="HHH_5"/>
    <property type="match status" value="1"/>
</dbReference>
<keyword evidence="13" id="KW-1185">Reference proteome</keyword>
<evidence type="ECO:0000256" key="8">
    <source>
        <dbReference type="SAM" id="MobiDB-lite"/>
    </source>
</evidence>
<proteinExistence type="inferred from homology"/>
<dbReference type="PANTHER" id="PTHR30562">
    <property type="entry name" value="UVRC/OXIDOREDUCTASE"/>
    <property type="match status" value="1"/>
</dbReference>
<evidence type="ECO:0000259" key="9">
    <source>
        <dbReference type="PROSITE" id="PS50151"/>
    </source>
</evidence>
<dbReference type="NCBIfam" id="TIGR00194">
    <property type="entry name" value="uvrC"/>
    <property type="match status" value="1"/>
</dbReference>
<evidence type="ECO:0000313" key="12">
    <source>
        <dbReference type="EMBL" id="MDR7094113.1"/>
    </source>
</evidence>
<dbReference type="Pfam" id="PF08459">
    <property type="entry name" value="UvrC_RNaseH_dom"/>
    <property type="match status" value="1"/>
</dbReference>
<evidence type="ECO:0000259" key="11">
    <source>
        <dbReference type="PROSITE" id="PS50165"/>
    </source>
</evidence>
<dbReference type="SUPFAM" id="SSF46600">
    <property type="entry name" value="C-terminal UvrC-binding domain of UvrB"/>
    <property type="match status" value="1"/>
</dbReference>
<evidence type="ECO:0000256" key="5">
    <source>
        <dbReference type="ARBA" id="ARBA00023204"/>
    </source>
</evidence>
<evidence type="ECO:0000256" key="7">
    <source>
        <dbReference type="HAMAP-Rule" id="MF_00203"/>
    </source>
</evidence>
<keyword evidence="1 7" id="KW-0963">Cytoplasm</keyword>
<dbReference type="InterPro" id="IPR000305">
    <property type="entry name" value="GIY-YIG_endonuc"/>
</dbReference>
<dbReference type="NCBIfam" id="NF001824">
    <property type="entry name" value="PRK00558.1-5"/>
    <property type="match status" value="1"/>
</dbReference>
<feature type="domain" description="UvrC family homology region profile" evidence="11">
    <location>
        <begin position="271"/>
        <end position="554"/>
    </location>
</feature>
<evidence type="ECO:0000256" key="2">
    <source>
        <dbReference type="ARBA" id="ARBA00022763"/>
    </source>
</evidence>
<evidence type="ECO:0000256" key="1">
    <source>
        <dbReference type="ARBA" id="ARBA00022490"/>
    </source>
</evidence>
<comment type="caution">
    <text evidence="12">The sequence shown here is derived from an EMBL/GenBank/DDBJ whole genome shotgun (WGS) entry which is preliminary data.</text>
</comment>
<organism evidence="12 13">
    <name type="scientific">Hydrogenophaga laconesensis</name>
    <dbReference type="NCBI Taxonomy" id="1805971"/>
    <lineage>
        <taxon>Bacteria</taxon>
        <taxon>Pseudomonadati</taxon>
        <taxon>Pseudomonadota</taxon>
        <taxon>Betaproteobacteria</taxon>
        <taxon>Burkholderiales</taxon>
        <taxon>Comamonadaceae</taxon>
        <taxon>Hydrogenophaga</taxon>
    </lineage>
</organism>
<dbReference type="InterPro" id="IPR003583">
    <property type="entry name" value="Hlx-hairpin-Hlx_DNA-bd_motif"/>
</dbReference>
<evidence type="ECO:0000256" key="3">
    <source>
        <dbReference type="ARBA" id="ARBA00022769"/>
    </source>
</evidence>
<dbReference type="PANTHER" id="PTHR30562:SF1">
    <property type="entry name" value="UVRABC SYSTEM PROTEIN C"/>
    <property type="match status" value="1"/>
</dbReference>
<dbReference type="RefSeq" id="WP_204733175.1">
    <property type="nucleotide sequence ID" value="NZ_JAVDWE010000004.1"/>
</dbReference>
<dbReference type="PROSITE" id="PS50151">
    <property type="entry name" value="UVR"/>
    <property type="match status" value="1"/>
</dbReference>
<dbReference type="Pfam" id="PF01541">
    <property type="entry name" value="GIY-YIG"/>
    <property type="match status" value="1"/>
</dbReference>
<dbReference type="InterPro" id="IPR001943">
    <property type="entry name" value="UVR_dom"/>
</dbReference>
<dbReference type="EMBL" id="JAVDWE010000004">
    <property type="protein sequence ID" value="MDR7094113.1"/>
    <property type="molecule type" value="Genomic_DNA"/>
</dbReference>
<dbReference type="Pfam" id="PF22920">
    <property type="entry name" value="UvrC_RNaseH"/>
    <property type="match status" value="1"/>
</dbReference>
<feature type="region of interest" description="Disordered" evidence="8">
    <location>
        <begin position="499"/>
        <end position="528"/>
    </location>
</feature>
<gene>
    <name evidence="7" type="primary">uvrC</name>
    <name evidence="12" type="ORF">J2X09_001851</name>
</gene>
<dbReference type="InterPro" id="IPR010994">
    <property type="entry name" value="RuvA_2-like"/>
</dbReference>